<dbReference type="InterPro" id="IPR036909">
    <property type="entry name" value="Cyt_c-like_dom_sf"/>
</dbReference>
<sequence length="100" mass="10740">MYSLCTLILLTLALTLPARAGDNEATFVQKCGSCHQRGGQAPPVNPADKAGLVWKKYFKRGRHPVDLAATINDAEMALILSYLQDHAADSDHPVAAAIPK</sequence>
<keyword evidence="3" id="KW-1185">Reference proteome</keyword>
<dbReference type="EMBL" id="AP024233">
    <property type="protein sequence ID" value="BCO08309.1"/>
    <property type="molecule type" value="Genomic_DNA"/>
</dbReference>
<evidence type="ECO:0008006" key="4">
    <source>
        <dbReference type="Google" id="ProtNLM"/>
    </source>
</evidence>
<organism evidence="2 3">
    <name type="scientific">Desulfolithobacter dissulfuricans</name>
    <dbReference type="NCBI Taxonomy" id="2795293"/>
    <lineage>
        <taxon>Bacteria</taxon>
        <taxon>Pseudomonadati</taxon>
        <taxon>Thermodesulfobacteriota</taxon>
        <taxon>Desulfobulbia</taxon>
        <taxon>Desulfobulbales</taxon>
        <taxon>Desulfobulbaceae</taxon>
        <taxon>Desulfolithobacter</taxon>
    </lineage>
</organism>
<dbReference type="AlphaFoldDB" id="A0A915TYV2"/>
<feature type="signal peptide" evidence="1">
    <location>
        <begin position="1"/>
        <end position="20"/>
    </location>
</feature>
<dbReference type="SUPFAM" id="SSF46626">
    <property type="entry name" value="Cytochrome c"/>
    <property type="match status" value="1"/>
</dbReference>
<name>A0A915TYV2_9BACT</name>
<evidence type="ECO:0000256" key="1">
    <source>
        <dbReference type="SAM" id="SignalP"/>
    </source>
</evidence>
<accession>A0A915TYV2</accession>
<keyword evidence="1" id="KW-0732">Signal</keyword>
<evidence type="ECO:0000313" key="3">
    <source>
        <dbReference type="Proteomes" id="UP001063350"/>
    </source>
</evidence>
<reference evidence="2" key="1">
    <citation type="submission" date="2020-12" db="EMBL/GenBank/DDBJ databases">
        <title>Desulfobium dissulfuricans gen. nov., sp. nov., a novel mesophilic, sulfate-reducing bacterium isolated from a deep-sea hydrothermal vent.</title>
        <authorList>
            <person name="Hashimoto Y."/>
            <person name="Tame A."/>
            <person name="Sawayama S."/>
            <person name="Miyazaki J."/>
            <person name="Takai K."/>
            <person name="Nakagawa S."/>
        </authorList>
    </citation>
    <scope>NUCLEOTIDE SEQUENCE</scope>
    <source>
        <strain evidence="2">GF1</strain>
    </source>
</reference>
<proteinExistence type="predicted"/>
<dbReference type="KEGG" id="ddu:GF1_06850"/>
<dbReference type="GO" id="GO:0020037">
    <property type="term" value="F:heme binding"/>
    <property type="evidence" value="ECO:0007669"/>
    <property type="project" value="InterPro"/>
</dbReference>
<evidence type="ECO:0000313" key="2">
    <source>
        <dbReference type="EMBL" id="BCO08309.1"/>
    </source>
</evidence>
<gene>
    <name evidence="2" type="ORF">GF1_06850</name>
</gene>
<dbReference type="Proteomes" id="UP001063350">
    <property type="component" value="Chromosome"/>
</dbReference>
<dbReference type="GO" id="GO:0009055">
    <property type="term" value="F:electron transfer activity"/>
    <property type="evidence" value="ECO:0007669"/>
    <property type="project" value="InterPro"/>
</dbReference>
<feature type="chain" id="PRO_5037135167" description="Cytochrome c domain-containing protein" evidence="1">
    <location>
        <begin position="21"/>
        <end position="100"/>
    </location>
</feature>
<protein>
    <recommendedName>
        <fullName evidence="4">Cytochrome c domain-containing protein</fullName>
    </recommendedName>
</protein>